<accession>A0ABQ8U6X2</accession>
<protein>
    <submittedName>
        <fullName evidence="1">Uncharacterized protein</fullName>
    </submittedName>
</protein>
<name>A0ABQ8U6X2_9EUKA</name>
<evidence type="ECO:0000313" key="2">
    <source>
        <dbReference type="Proteomes" id="UP001141327"/>
    </source>
</evidence>
<dbReference type="Proteomes" id="UP001141327">
    <property type="component" value="Unassembled WGS sequence"/>
</dbReference>
<comment type="caution">
    <text evidence="1">The sequence shown here is derived from an EMBL/GenBank/DDBJ whole genome shotgun (WGS) entry which is preliminary data.</text>
</comment>
<reference evidence="1" key="1">
    <citation type="journal article" date="2022" name="bioRxiv">
        <title>Genomics of Preaxostyla Flagellates Illuminates Evolutionary Transitions and the Path Towards Mitochondrial Loss.</title>
        <authorList>
            <person name="Novak L.V.F."/>
            <person name="Treitli S.C."/>
            <person name="Pyrih J."/>
            <person name="Halakuc P."/>
            <person name="Pipaliya S.V."/>
            <person name="Vacek V."/>
            <person name="Brzon O."/>
            <person name="Soukal P."/>
            <person name="Eme L."/>
            <person name="Dacks J.B."/>
            <person name="Karnkowska A."/>
            <person name="Elias M."/>
            <person name="Hampl V."/>
        </authorList>
    </citation>
    <scope>NUCLEOTIDE SEQUENCE</scope>
    <source>
        <strain evidence="1">RCP-MX</strain>
    </source>
</reference>
<evidence type="ECO:0000313" key="1">
    <source>
        <dbReference type="EMBL" id="KAJ4455097.1"/>
    </source>
</evidence>
<sequence>MAAHTGERLPKFVEENLLGLLDSKSDSCVHLHDSPLITTPRDVTGEHMTTSVILISPQIRDLFAFVSDREFPLLGTAARVPKPMSPRAS</sequence>
<keyword evidence="2" id="KW-1185">Reference proteome</keyword>
<dbReference type="EMBL" id="JAPMOS010000119">
    <property type="protein sequence ID" value="KAJ4455097.1"/>
    <property type="molecule type" value="Genomic_DNA"/>
</dbReference>
<gene>
    <name evidence="1" type="ORF">PAPYR_9999</name>
</gene>
<proteinExistence type="predicted"/>
<organism evidence="1 2">
    <name type="scientific">Paratrimastix pyriformis</name>
    <dbReference type="NCBI Taxonomy" id="342808"/>
    <lineage>
        <taxon>Eukaryota</taxon>
        <taxon>Metamonada</taxon>
        <taxon>Preaxostyla</taxon>
        <taxon>Paratrimastigidae</taxon>
        <taxon>Paratrimastix</taxon>
    </lineage>
</organism>